<dbReference type="GO" id="GO:0006629">
    <property type="term" value="P:lipid metabolic process"/>
    <property type="evidence" value="ECO:0007669"/>
    <property type="project" value="InterPro"/>
</dbReference>
<dbReference type="Gene3D" id="3.20.20.190">
    <property type="entry name" value="Phosphatidylinositol (PI) phosphodiesterase"/>
    <property type="match status" value="1"/>
</dbReference>
<dbReference type="InterPro" id="IPR017946">
    <property type="entry name" value="PLC-like_Pdiesterase_TIM-brl"/>
</dbReference>
<keyword evidence="1" id="KW-0732">Signal</keyword>
<accession>A0A8I6S4U5</accession>
<dbReference type="GO" id="GO:0008081">
    <property type="term" value="F:phosphoric diester hydrolase activity"/>
    <property type="evidence" value="ECO:0007669"/>
    <property type="project" value="InterPro"/>
</dbReference>
<feature type="chain" id="PRO_5035280762" evidence="1">
    <location>
        <begin position="20"/>
        <end position="429"/>
    </location>
</feature>
<name>A0A8I6S4U5_CIMLE</name>
<feature type="signal peptide" evidence="1">
    <location>
        <begin position="1"/>
        <end position="19"/>
    </location>
</feature>
<evidence type="ECO:0000313" key="2">
    <source>
        <dbReference type="EnsemblMetazoa" id="XP_014255798.1"/>
    </source>
</evidence>
<dbReference type="Proteomes" id="UP000494040">
    <property type="component" value="Unassembled WGS sequence"/>
</dbReference>
<reference evidence="2" key="1">
    <citation type="submission" date="2022-01" db="UniProtKB">
        <authorList>
            <consortium name="EnsemblMetazoa"/>
        </authorList>
    </citation>
    <scope>IDENTIFICATION</scope>
</reference>
<dbReference type="PANTHER" id="PTHR13593">
    <property type="match status" value="1"/>
</dbReference>
<proteinExistence type="predicted"/>
<dbReference type="KEGG" id="clec:106670201"/>
<evidence type="ECO:0000256" key="1">
    <source>
        <dbReference type="SAM" id="SignalP"/>
    </source>
</evidence>
<dbReference type="PANTHER" id="PTHR13593:SF149">
    <property type="entry name" value="PHOSPHATIDYLINOSITOL-SPECIFIC PHOSPHOLIPASE C X DOMAIN CONTAINING, ISOFORM A"/>
    <property type="match status" value="1"/>
</dbReference>
<keyword evidence="3" id="KW-1185">Reference proteome</keyword>
<sequence length="429" mass="49548">MSSGYSYLVLVSCICASWANPTRKILPALQWKCKKPIVGITVSPLVTKGSLRIMDIYWDVGELWMEGDYVGLYKQQPRADSPAVFLANVTGGRGWVRTGVQEGRRFQEVPNFNKTCFGFWSAYWRRGRGLPVAASCLGSNPRWMRENRKYIGNLKLTETFFPGTHDSGAFQVAHRPFEEDRYMKYIYAQDESIMEQLIHGARYLDFRVSKYKSGYWLNHGIARVRPLENSLISLREFMNKTEEIVVIDFHRFSVGFTKQQVHDEFIDYLRKELGQYTVPPIHGWSASLNQIWNSKSRLILAYNDQLSVRKHSDFLWVPVSQKWGDVRTLQDLTVYFSHIFSNNRRNGIMWSAMTELTADAWSIISDKMKGLRNMADSVNHEVSQWFINDWGRKCNAVAVDFIRSTSIVDSAIAWNKRKAVNSLCDDAHS</sequence>
<dbReference type="OMA" id="WFTTGVP"/>
<dbReference type="InterPro" id="IPR051057">
    <property type="entry name" value="PI-PLC_domain"/>
</dbReference>
<organism evidence="2 3">
    <name type="scientific">Cimex lectularius</name>
    <name type="common">Bed bug</name>
    <name type="synonym">Acanthia lectularia</name>
    <dbReference type="NCBI Taxonomy" id="79782"/>
    <lineage>
        <taxon>Eukaryota</taxon>
        <taxon>Metazoa</taxon>
        <taxon>Ecdysozoa</taxon>
        <taxon>Arthropoda</taxon>
        <taxon>Hexapoda</taxon>
        <taxon>Insecta</taxon>
        <taxon>Pterygota</taxon>
        <taxon>Neoptera</taxon>
        <taxon>Paraneoptera</taxon>
        <taxon>Hemiptera</taxon>
        <taxon>Heteroptera</taxon>
        <taxon>Panheteroptera</taxon>
        <taxon>Cimicomorpha</taxon>
        <taxon>Cimicidae</taxon>
        <taxon>Cimex</taxon>
    </lineage>
</organism>
<evidence type="ECO:0000313" key="3">
    <source>
        <dbReference type="Proteomes" id="UP000494040"/>
    </source>
</evidence>
<dbReference type="EnsemblMetazoa" id="XM_014400312.2">
    <property type="protein sequence ID" value="XP_014255798.1"/>
    <property type="gene ID" value="LOC106670201"/>
</dbReference>
<dbReference type="SUPFAM" id="SSF51695">
    <property type="entry name" value="PLC-like phosphodiesterases"/>
    <property type="match status" value="1"/>
</dbReference>
<gene>
    <name evidence="2" type="primary">106670201</name>
</gene>
<protein>
    <submittedName>
        <fullName evidence="2">Uncharacterized protein</fullName>
    </submittedName>
</protein>
<dbReference type="OrthoDB" id="1046782at2759"/>
<dbReference type="AlphaFoldDB" id="A0A8I6S4U5"/>